<keyword evidence="1" id="KW-0732">Signal</keyword>
<comment type="caution">
    <text evidence="2">The sequence shown here is derived from an EMBL/GenBank/DDBJ whole genome shotgun (WGS) entry which is preliminary data.</text>
</comment>
<dbReference type="Proteomes" id="UP000530424">
    <property type="component" value="Unassembled WGS sequence"/>
</dbReference>
<keyword evidence="3" id="KW-1185">Reference proteome</keyword>
<dbReference type="RefSeq" id="WP_179668464.1">
    <property type="nucleotide sequence ID" value="NZ_JACCFP010000001.1"/>
</dbReference>
<dbReference type="PROSITE" id="PS51257">
    <property type="entry name" value="PROKAR_LIPOPROTEIN"/>
    <property type="match status" value="1"/>
</dbReference>
<name>A0A853C6E2_9ACTN</name>
<dbReference type="EMBL" id="JACCFP010000001">
    <property type="protein sequence ID" value="NYJ02048.1"/>
    <property type="molecule type" value="Genomic_DNA"/>
</dbReference>
<reference evidence="2 3" key="1">
    <citation type="submission" date="2020-07" db="EMBL/GenBank/DDBJ databases">
        <title>Sequencing the genomes of 1000 actinobacteria strains.</title>
        <authorList>
            <person name="Klenk H.-P."/>
        </authorList>
    </citation>
    <scope>NUCLEOTIDE SEQUENCE [LARGE SCALE GENOMIC DNA]</scope>
    <source>
        <strain evidence="2 3">DSM 103833</strain>
    </source>
</reference>
<evidence type="ECO:0000313" key="3">
    <source>
        <dbReference type="Proteomes" id="UP000530424"/>
    </source>
</evidence>
<gene>
    <name evidence="2" type="ORF">HNR19_002746</name>
</gene>
<sequence>MHRSRVVLLTRLAMLATGATLVLAGCDGGGTDDSGRYPHETGARCATEADSPADCEAAEDLAEEVEALAGVDAVGYEFRSIDGEGINELILVIHASGDATAEQVAAALEQGLAEIGEVDGDRDESIAATRAGVSLHVDTAEQTDLADAAGLLVAAGGLAEHGYVSLNDAGSDVWVNMPPEATYADIGAVADDVAASDIPAWADVLISGGGGYLSGRGLDAEDAERWDALVAAAGPAVATLSVSDREVTVTIDGPTDIRPRDFTFETYGDRWWPMIRAHLDLVRAMGDGAAYVIDTNWEQSDAGFDTILDVAVGRAHDGADPRGWTEAAERYLDR</sequence>
<feature type="chain" id="PRO_5032638365" evidence="1">
    <location>
        <begin position="25"/>
        <end position="334"/>
    </location>
</feature>
<accession>A0A853C6E2</accession>
<feature type="signal peptide" evidence="1">
    <location>
        <begin position="1"/>
        <end position="24"/>
    </location>
</feature>
<evidence type="ECO:0000256" key="1">
    <source>
        <dbReference type="SAM" id="SignalP"/>
    </source>
</evidence>
<organism evidence="2 3">
    <name type="scientific">Nocardioides thalensis</name>
    <dbReference type="NCBI Taxonomy" id="1914755"/>
    <lineage>
        <taxon>Bacteria</taxon>
        <taxon>Bacillati</taxon>
        <taxon>Actinomycetota</taxon>
        <taxon>Actinomycetes</taxon>
        <taxon>Propionibacteriales</taxon>
        <taxon>Nocardioidaceae</taxon>
        <taxon>Nocardioides</taxon>
    </lineage>
</organism>
<evidence type="ECO:0000313" key="2">
    <source>
        <dbReference type="EMBL" id="NYJ02048.1"/>
    </source>
</evidence>
<protein>
    <submittedName>
        <fullName evidence="2">Uncharacterized protein</fullName>
    </submittedName>
</protein>
<proteinExistence type="predicted"/>
<dbReference type="AlphaFoldDB" id="A0A853C6E2"/>